<dbReference type="SMART" id="SM00034">
    <property type="entry name" value="CLECT"/>
    <property type="match status" value="1"/>
</dbReference>
<evidence type="ECO:0000313" key="3">
    <source>
        <dbReference type="Ensembl" id="ENSMMOP00000028076.1"/>
    </source>
</evidence>
<keyword evidence="1" id="KW-0732">Signal</keyword>
<dbReference type="Gene3D" id="3.10.100.10">
    <property type="entry name" value="Mannose-Binding Protein A, subunit A"/>
    <property type="match status" value="1"/>
</dbReference>
<dbReference type="AlphaFoldDB" id="A0A3Q3XR62"/>
<dbReference type="STRING" id="94237.ENSMMOP00000028076"/>
<sequence>HFLPLILLVVMEGWGITREYHYLEKLKTWAEAQSYCRETFTDLATVDNRDENNKLLSVLPGHGNFAWIGLHEDLTKWKWALGNSEFNNIHYSNWKANYPNNKMLKQICVVMTKSGTWYYFPCCGTFPAVCYYEEYKTVY</sequence>
<name>A0A3Q3XR62_MOLML</name>
<dbReference type="PROSITE" id="PS50041">
    <property type="entry name" value="C_TYPE_LECTIN_2"/>
    <property type="match status" value="1"/>
</dbReference>
<dbReference type="PANTHER" id="PTHR45784">
    <property type="entry name" value="C-TYPE LECTIN DOMAIN FAMILY 20 MEMBER A-RELATED"/>
    <property type="match status" value="1"/>
</dbReference>
<dbReference type="Pfam" id="PF00059">
    <property type="entry name" value="Lectin_C"/>
    <property type="match status" value="1"/>
</dbReference>
<dbReference type="SUPFAM" id="SSF56436">
    <property type="entry name" value="C-type lectin-like"/>
    <property type="match status" value="1"/>
</dbReference>
<organism evidence="3 4">
    <name type="scientific">Mola mola</name>
    <name type="common">Ocean sunfish</name>
    <name type="synonym">Tetraodon mola</name>
    <dbReference type="NCBI Taxonomy" id="94237"/>
    <lineage>
        <taxon>Eukaryota</taxon>
        <taxon>Metazoa</taxon>
        <taxon>Chordata</taxon>
        <taxon>Craniata</taxon>
        <taxon>Vertebrata</taxon>
        <taxon>Euteleostomi</taxon>
        <taxon>Actinopterygii</taxon>
        <taxon>Neopterygii</taxon>
        <taxon>Teleostei</taxon>
        <taxon>Neoteleostei</taxon>
        <taxon>Acanthomorphata</taxon>
        <taxon>Eupercaria</taxon>
        <taxon>Tetraodontiformes</taxon>
        <taxon>Molidae</taxon>
        <taxon>Mola</taxon>
    </lineage>
</organism>
<dbReference type="PANTHER" id="PTHR45784:SF3">
    <property type="entry name" value="C-TYPE LECTIN DOMAIN FAMILY 4 MEMBER K-LIKE-RELATED"/>
    <property type="match status" value="1"/>
</dbReference>
<evidence type="ECO:0000256" key="1">
    <source>
        <dbReference type="SAM" id="SignalP"/>
    </source>
</evidence>
<dbReference type="InterPro" id="IPR016186">
    <property type="entry name" value="C-type_lectin-like/link_sf"/>
</dbReference>
<reference evidence="3" key="1">
    <citation type="submission" date="2025-08" db="UniProtKB">
        <authorList>
            <consortium name="Ensembl"/>
        </authorList>
    </citation>
    <scope>IDENTIFICATION</scope>
</reference>
<dbReference type="InterPro" id="IPR016187">
    <property type="entry name" value="CTDL_fold"/>
</dbReference>
<protein>
    <recommendedName>
        <fullName evidence="2">C-type lectin domain-containing protein</fullName>
    </recommendedName>
</protein>
<reference evidence="3" key="2">
    <citation type="submission" date="2025-09" db="UniProtKB">
        <authorList>
            <consortium name="Ensembl"/>
        </authorList>
    </citation>
    <scope>IDENTIFICATION</scope>
</reference>
<evidence type="ECO:0000259" key="2">
    <source>
        <dbReference type="PROSITE" id="PS50041"/>
    </source>
</evidence>
<feature type="signal peptide" evidence="1">
    <location>
        <begin position="1"/>
        <end position="19"/>
    </location>
</feature>
<feature type="chain" id="PRO_5018678435" description="C-type lectin domain-containing protein" evidence="1">
    <location>
        <begin position="20"/>
        <end position="139"/>
    </location>
</feature>
<evidence type="ECO:0000313" key="4">
    <source>
        <dbReference type="Proteomes" id="UP000261620"/>
    </source>
</evidence>
<dbReference type="Ensembl" id="ENSMMOT00000028552.1">
    <property type="protein sequence ID" value="ENSMMOP00000028076.1"/>
    <property type="gene ID" value="ENSMMOG00000021210.1"/>
</dbReference>
<proteinExistence type="predicted"/>
<dbReference type="OMA" id="SYCREMF"/>
<dbReference type="InterPro" id="IPR001304">
    <property type="entry name" value="C-type_lectin-like"/>
</dbReference>
<accession>A0A3Q3XR62</accession>
<keyword evidence="4" id="KW-1185">Reference proteome</keyword>
<dbReference type="Proteomes" id="UP000261620">
    <property type="component" value="Unplaced"/>
</dbReference>
<feature type="domain" description="C-type lectin" evidence="2">
    <location>
        <begin position="20"/>
        <end position="131"/>
    </location>
</feature>